<evidence type="ECO:0000256" key="6">
    <source>
        <dbReference type="ARBA" id="ARBA00023033"/>
    </source>
</evidence>
<keyword evidence="4 7" id="KW-0560">Oxidoreductase</keyword>
<dbReference type="GO" id="GO:0020037">
    <property type="term" value="F:heme binding"/>
    <property type="evidence" value="ECO:0007669"/>
    <property type="project" value="InterPro"/>
</dbReference>
<dbReference type="AlphaFoldDB" id="A0A6M4X1F6"/>
<dbReference type="PANTHER" id="PTHR46696:SF1">
    <property type="entry name" value="CYTOCHROME P450 YJIB-RELATED"/>
    <property type="match status" value="1"/>
</dbReference>
<organism evidence="8 9">
    <name type="scientific">Streptomyces asoensis</name>
    <dbReference type="NCBI Taxonomy" id="249586"/>
    <lineage>
        <taxon>Bacteria</taxon>
        <taxon>Bacillati</taxon>
        <taxon>Actinomycetota</taxon>
        <taxon>Actinomycetes</taxon>
        <taxon>Kitasatosporales</taxon>
        <taxon>Streptomycetaceae</taxon>
        <taxon>Streptomyces</taxon>
    </lineage>
</organism>
<keyword evidence="5 7" id="KW-0408">Iron</keyword>
<dbReference type="FunFam" id="1.10.630.10:FF:000018">
    <property type="entry name" value="Cytochrome P450 monooxygenase"/>
    <property type="match status" value="1"/>
</dbReference>
<evidence type="ECO:0000256" key="2">
    <source>
        <dbReference type="ARBA" id="ARBA00022617"/>
    </source>
</evidence>
<evidence type="ECO:0000256" key="3">
    <source>
        <dbReference type="ARBA" id="ARBA00022723"/>
    </source>
</evidence>
<dbReference type="PRINTS" id="PR00359">
    <property type="entry name" value="BP450"/>
</dbReference>
<dbReference type="Pfam" id="PF00067">
    <property type="entry name" value="p450"/>
    <property type="match status" value="2"/>
</dbReference>
<keyword evidence="6 7" id="KW-0503">Monooxygenase</keyword>
<evidence type="ECO:0000256" key="1">
    <source>
        <dbReference type="ARBA" id="ARBA00010617"/>
    </source>
</evidence>
<evidence type="ECO:0000256" key="7">
    <source>
        <dbReference type="RuleBase" id="RU000461"/>
    </source>
</evidence>
<sequence length="422" mass="45946">MTTGQDIEELVRFVLAPGTSDDPFAHYLRLRELADVHRSERTGMTLLSRYADCRQVLGDQETFRVVDTDWMAANVPGWRPSPGQEQFLSSLFFRNPPDHTRLRRQLSRGFTARRLQTLRPLVEKEVLRALDRLAAVPSGHVADFQELVSVPLSLAVLGGLLGIPVSERPRCWTLLNEAVPAPDPAADEAARAAMSRRADEAAAELAVFFTELIARKRTEPGDDLVSACLVEQAGDPEQLTDRELALAVLPVFGAGVTTLSDTLGNIMHTLLTNPDQLERLSADPAQAERAAAEAFRHCGGYHITRRYATRDTEIRGVPVAAGSVVVLLLAGANRDPEAFGRPEEFDIERPETASLAFGSGIHHCLGAALAKLLVETVCGALHRGPALRPAGAPRWRPSVLFFGPVHLPVTVVADPRTVRSAP</sequence>
<gene>
    <name evidence="8" type="ORF">G9272_38675</name>
</gene>
<dbReference type="PANTHER" id="PTHR46696">
    <property type="entry name" value="P450, PUTATIVE (EUROFUNG)-RELATED"/>
    <property type="match status" value="1"/>
</dbReference>
<evidence type="ECO:0000256" key="5">
    <source>
        <dbReference type="ARBA" id="ARBA00023004"/>
    </source>
</evidence>
<evidence type="ECO:0000313" key="9">
    <source>
        <dbReference type="Proteomes" id="UP000502665"/>
    </source>
</evidence>
<evidence type="ECO:0000313" key="8">
    <source>
        <dbReference type="EMBL" id="QJT05515.1"/>
    </source>
</evidence>
<name>A0A6M4X1F6_9ACTN</name>
<proteinExistence type="inferred from homology"/>
<dbReference type="RefSeq" id="WP_171400835.1">
    <property type="nucleotide sequence ID" value="NZ_CP049838.1"/>
</dbReference>
<evidence type="ECO:0000256" key="4">
    <source>
        <dbReference type="ARBA" id="ARBA00023002"/>
    </source>
</evidence>
<dbReference type="PROSITE" id="PS00086">
    <property type="entry name" value="CYTOCHROME_P450"/>
    <property type="match status" value="1"/>
</dbReference>
<dbReference type="GO" id="GO:0016705">
    <property type="term" value="F:oxidoreductase activity, acting on paired donors, with incorporation or reduction of molecular oxygen"/>
    <property type="evidence" value="ECO:0007669"/>
    <property type="project" value="InterPro"/>
</dbReference>
<dbReference type="Proteomes" id="UP000502665">
    <property type="component" value="Chromosome"/>
</dbReference>
<dbReference type="InterPro" id="IPR017972">
    <property type="entry name" value="Cyt_P450_CS"/>
</dbReference>
<dbReference type="EMBL" id="CP049838">
    <property type="protein sequence ID" value="QJT05515.1"/>
    <property type="molecule type" value="Genomic_DNA"/>
</dbReference>
<dbReference type="InterPro" id="IPR002397">
    <property type="entry name" value="Cyt_P450_B"/>
</dbReference>
<dbReference type="InterPro" id="IPR036396">
    <property type="entry name" value="Cyt_P450_sf"/>
</dbReference>
<dbReference type="SUPFAM" id="SSF48264">
    <property type="entry name" value="Cytochrome P450"/>
    <property type="match status" value="1"/>
</dbReference>
<keyword evidence="3 7" id="KW-0479">Metal-binding</keyword>
<keyword evidence="9" id="KW-1185">Reference proteome</keyword>
<comment type="similarity">
    <text evidence="1 7">Belongs to the cytochrome P450 family.</text>
</comment>
<protein>
    <submittedName>
        <fullName evidence="8">Cytochrome P450</fullName>
    </submittedName>
</protein>
<keyword evidence="2 7" id="KW-0349">Heme</keyword>
<reference evidence="8" key="1">
    <citation type="submission" date="2020-03" db="EMBL/GenBank/DDBJ databases">
        <title>Molecular networking-based the target discovery of potent antiproliferative macrolactams: 5/6/7/16 polycyclic ansamycins and glycosylated trienomycin from Streptomyces cacaoi subsp. asoensis.</title>
        <authorList>
            <person name="Liu L.-L."/>
        </authorList>
    </citation>
    <scope>NUCLEOTIDE SEQUENCE [LARGE SCALE GENOMIC DNA]</scope>
    <source>
        <strain evidence="8">H2S5</strain>
    </source>
</reference>
<dbReference type="Gene3D" id="1.10.630.10">
    <property type="entry name" value="Cytochrome P450"/>
    <property type="match status" value="1"/>
</dbReference>
<accession>A0A6M4X1F6</accession>
<dbReference type="GO" id="GO:0004497">
    <property type="term" value="F:monooxygenase activity"/>
    <property type="evidence" value="ECO:0007669"/>
    <property type="project" value="UniProtKB-KW"/>
</dbReference>
<dbReference type="InterPro" id="IPR001128">
    <property type="entry name" value="Cyt_P450"/>
</dbReference>
<dbReference type="GO" id="GO:0005506">
    <property type="term" value="F:iron ion binding"/>
    <property type="evidence" value="ECO:0007669"/>
    <property type="project" value="InterPro"/>
</dbReference>